<evidence type="ECO:0000313" key="7">
    <source>
        <dbReference type="EMBL" id="PIT93004.1"/>
    </source>
</evidence>
<evidence type="ECO:0000256" key="3">
    <source>
        <dbReference type="ARBA" id="ARBA00022781"/>
    </source>
</evidence>
<dbReference type="GO" id="GO:0046933">
    <property type="term" value="F:proton-transporting ATP synthase activity, rotational mechanism"/>
    <property type="evidence" value="ECO:0007669"/>
    <property type="project" value="InterPro"/>
</dbReference>
<sequence length="125" mass="13972">MRYSAKQYATALFEAILEDPGKEDEVISSFASLLINHNARSLVPSISRQIKSLERSRSDKHTAVITTAKKASSELITEIKKRIKGSVEITEVVDKGVLGGFKLVIDDEYVVDGTFSNRINRLFRN</sequence>
<gene>
    <name evidence="7" type="ORF">COU06_02290</name>
</gene>
<name>A0A2M6WJT1_9BACT</name>
<keyword evidence="2" id="KW-0813">Transport</keyword>
<evidence type="ECO:0000256" key="1">
    <source>
        <dbReference type="ARBA" id="ARBA00004370"/>
    </source>
</evidence>
<keyword evidence="4" id="KW-0406">Ion transport</keyword>
<dbReference type="Proteomes" id="UP000229112">
    <property type="component" value="Unassembled WGS sequence"/>
</dbReference>
<keyword evidence="5" id="KW-0472">Membrane</keyword>
<evidence type="ECO:0000256" key="4">
    <source>
        <dbReference type="ARBA" id="ARBA00023065"/>
    </source>
</evidence>
<accession>A0A2M6WJT1</accession>
<evidence type="ECO:0000256" key="2">
    <source>
        <dbReference type="ARBA" id="ARBA00022448"/>
    </source>
</evidence>
<reference evidence="8" key="1">
    <citation type="submission" date="2017-09" db="EMBL/GenBank/DDBJ databases">
        <title>Depth-based differentiation of microbial function through sediment-hosted aquifers and enrichment of novel symbionts in the deep terrestrial subsurface.</title>
        <authorList>
            <person name="Probst A.J."/>
            <person name="Ladd B."/>
            <person name="Jarett J.K."/>
            <person name="Geller-Mcgrath D.E."/>
            <person name="Sieber C.M.K."/>
            <person name="Emerson J.B."/>
            <person name="Anantharaman K."/>
            <person name="Thomas B.C."/>
            <person name="Malmstrom R."/>
            <person name="Stieglmeier M."/>
            <person name="Klingl A."/>
            <person name="Woyke T."/>
            <person name="Ryan C.M."/>
            <person name="Banfield J.F."/>
        </authorList>
    </citation>
    <scope>NUCLEOTIDE SEQUENCE [LARGE SCALE GENOMIC DNA]</scope>
</reference>
<proteinExistence type="predicted"/>
<keyword evidence="6" id="KW-0066">ATP synthesis</keyword>
<dbReference type="EMBL" id="PFAY01000020">
    <property type="protein sequence ID" value="PIT93004.1"/>
    <property type="molecule type" value="Genomic_DNA"/>
</dbReference>
<comment type="caution">
    <text evidence="7">The sequence shown here is derived from an EMBL/GenBank/DDBJ whole genome shotgun (WGS) entry which is preliminary data.</text>
</comment>
<protein>
    <submittedName>
        <fullName evidence="7">Uncharacterized protein</fullName>
    </submittedName>
</protein>
<comment type="subcellular location">
    <subcellularLocation>
        <location evidence="1">Membrane</location>
    </subcellularLocation>
</comment>
<evidence type="ECO:0000256" key="5">
    <source>
        <dbReference type="ARBA" id="ARBA00023136"/>
    </source>
</evidence>
<dbReference type="InterPro" id="IPR000711">
    <property type="entry name" value="ATPase_OSCP/dsu"/>
</dbReference>
<evidence type="ECO:0000313" key="8">
    <source>
        <dbReference type="Proteomes" id="UP000229112"/>
    </source>
</evidence>
<organism evidence="7 8">
    <name type="scientific">Candidatus Harrisonbacteria bacterium CG10_big_fil_rev_8_21_14_0_10_38_8</name>
    <dbReference type="NCBI Taxonomy" id="1974582"/>
    <lineage>
        <taxon>Bacteria</taxon>
        <taxon>Candidatus Harrisoniibacteriota</taxon>
    </lineage>
</organism>
<keyword evidence="3" id="KW-0375">Hydrogen ion transport</keyword>
<dbReference type="AlphaFoldDB" id="A0A2M6WJT1"/>
<evidence type="ECO:0000256" key="6">
    <source>
        <dbReference type="ARBA" id="ARBA00023310"/>
    </source>
</evidence>
<dbReference type="Pfam" id="PF00213">
    <property type="entry name" value="OSCP"/>
    <property type="match status" value="1"/>
</dbReference>
<dbReference type="GO" id="GO:0016020">
    <property type="term" value="C:membrane"/>
    <property type="evidence" value="ECO:0007669"/>
    <property type="project" value="UniProtKB-SubCell"/>
</dbReference>